<evidence type="ECO:0000256" key="1">
    <source>
        <dbReference type="ARBA" id="ARBA00001947"/>
    </source>
</evidence>
<proteinExistence type="inferred from homology"/>
<evidence type="ECO:0000256" key="4">
    <source>
        <dbReference type="ARBA" id="ARBA00022723"/>
    </source>
</evidence>
<dbReference type="EMBL" id="KN824415">
    <property type="protein sequence ID" value="KIM20652.1"/>
    <property type="molecule type" value="Genomic_DNA"/>
</dbReference>
<dbReference type="Gene3D" id="3.40.390.10">
    <property type="entry name" value="Collagenase (Catalytic Domain)"/>
    <property type="match status" value="1"/>
</dbReference>
<keyword evidence="5" id="KW-0378">Hydrolase</keyword>
<dbReference type="SUPFAM" id="SSF55486">
    <property type="entry name" value="Metalloproteases ('zincins'), catalytic domain"/>
    <property type="match status" value="1"/>
</dbReference>
<accession>A0A0C2WSZ9</accession>
<protein>
    <recommendedName>
        <fullName evidence="8">Lysine-specific metallo-endopeptidase domain-containing protein</fullName>
    </recommendedName>
</protein>
<keyword evidence="3" id="KW-0645">Protease</keyword>
<comment type="cofactor">
    <cofactor evidence="1">
        <name>Zn(2+)</name>
        <dbReference type="ChEBI" id="CHEBI:29105"/>
    </cofactor>
</comment>
<feature type="domain" description="Lysine-specific metallo-endopeptidase" evidence="8">
    <location>
        <begin position="25"/>
        <end position="155"/>
    </location>
</feature>
<dbReference type="InterPro" id="IPR050414">
    <property type="entry name" value="Fungal_M35_metalloproteases"/>
</dbReference>
<keyword evidence="4" id="KW-0479">Metal-binding</keyword>
<dbReference type="InterPro" id="IPR029463">
    <property type="entry name" value="Lys_MEP"/>
</dbReference>
<dbReference type="GO" id="GO:0004222">
    <property type="term" value="F:metalloendopeptidase activity"/>
    <property type="evidence" value="ECO:0007669"/>
    <property type="project" value="InterPro"/>
</dbReference>
<evidence type="ECO:0000256" key="2">
    <source>
        <dbReference type="ARBA" id="ARBA00010279"/>
    </source>
</evidence>
<dbReference type="STRING" id="933852.A0A0C2WSZ9"/>
<dbReference type="Proteomes" id="UP000054097">
    <property type="component" value="Unassembled WGS sequence"/>
</dbReference>
<evidence type="ECO:0000256" key="6">
    <source>
        <dbReference type="ARBA" id="ARBA00022833"/>
    </source>
</evidence>
<dbReference type="Pfam" id="PF14521">
    <property type="entry name" value="Aspzincin_M35"/>
    <property type="match status" value="1"/>
</dbReference>
<evidence type="ECO:0000313" key="10">
    <source>
        <dbReference type="Proteomes" id="UP000054097"/>
    </source>
</evidence>
<dbReference type="SMART" id="SM01351">
    <property type="entry name" value="Aspzincin_M35"/>
    <property type="match status" value="1"/>
</dbReference>
<dbReference type="GO" id="GO:0006508">
    <property type="term" value="P:proteolysis"/>
    <property type="evidence" value="ECO:0007669"/>
    <property type="project" value="UniProtKB-KW"/>
</dbReference>
<name>A0A0C2WSZ9_SERVB</name>
<evidence type="ECO:0000256" key="7">
    <source>
        <dbReference type="ARBA" id="ARBA00023049"/>
    </source>
</evidence>
<organism evidence="9 10">
    <name type="scientific">Serendipita vermifera MAFF 305830</name>
    <dbReference type="NCBI Taxonomy" id="933852"/>
    <lineage>
        <taxon>Eukaryota</taxon>
        <taxon>Fungi</taxon>
        <taxon>Dikarya</taxon>
        <taxon>Basidiomycota</taxon>
        <taxon>Agaricomycotina</taxon>
        <taxon>Agaricomycetes</taxon>
        <taxon>Sebacinales</taxon>
        <taxon>Serendipitaceae</taxon>
        <taxon>Serendipita</taxon>
    </lineage>
</organism>
<dbReference type="PANTHER" id="PTHR37016:SF3">
    <property type="entry name" value="NEUTRAL PROTEASE 2-RELATED"/>
    <property type="match status" value="1"/>
</dbReference>
<sequence>CASSLKDDVVLSAQVASLYVVDAEKYLTLVANTNSVRYKTWFGTFKPANHGRVLDHYSKIRKSDLKTYTFDCECTEGSDVFPDEFGHIHLCNQYIQAEVARTDSKAGTIVHESSHFTLNGGTKDLAYGQTRAQALAVSNSTGATMNADSHEYFTENSPALA</sequence>
<dbReference type="OrthoDB" id="412874at2759"/>
<evidence type="ECO:0000256" key="5">
    <source>
        <dbReference type="ARBA" id="ARBA00022801"/>
    </source>
</evidence>
<reference evidence="9 10" key="1">
    <citation type="submission" date="2014-04" db="EMBL/GenBank/DDBJ databases">
        <authorList>
            <consortium name="DOE Joint Genome Institute"/>
            <person name="Kuo A."/>
            <person name="Zuccaro A."/>
            <person name="Kohler A."/>
            <person name="Nagy L.G."/>
            <person name="Floudas D."/>
            <person name="Copeland A."/>
            <person name="Barry K.W."/>
            <person name="Cichocki N."/>
            <person name="Veneault-Fourrey C."/>
            <person name="LaButti K."/>
            <person name="Lindquist E.A."/>
            <person name="Lipzen A."/>
            <person name="Lundell T."/>
            <person name="Morin E."/>
            <person name="Murat C."/>
            <person name="Sun H."/>
            <person name="Tunlid A."/>
            <person name="Henrissat B."/>
            <person name="Grigoriev I.V."/>
            <person name="Hibbett D.S."/>
            <person name="Martin F."/>
            <person name="Nordberg H.P."/>
            <person name="Cantor M.N."/>
            <person name="Hua S.X."/>
        </authorList>
    </citation>
    <scope>NUCLEOTIDE SEQUENCE [LARGE SCALE GENOMIC DNA]</scope>
    <source>
        <strain evidence="9 10">MAFF 305830</strain>
    </source>
</reference>
<dbReference type="PANTHER" id="PTHR37016">
    <property type="match status" value="1"/>
</dbReference>
<dbReference type="GO" id="GO:0046872">
    <property type="term" value="F:metal ion binding"/>
    <property type="evidence" value="ECO:0007669"/>
    <property type="project" value="UniProtKB-KW"/>
</dbReference>
<dbReference type="InterPro" id="IPR024079">
    <property type="entry name" value="MetalloPept_cat_dom_sf"/>
</dbReference>
<evidence type="ECO:0000313" key="9">
    <source>
        <dbReference type="EMBL" id="KIM20652.1"/>
    </source>
</evidence>
<evidence type="ECO:0000259" key="8">
    <source>
        <dbReference type="SMART" id="SM01351"/>
    </source>
</evidence>
<feature type="non-terminal residue" evidence="9">
    <location>
        <position position="1"/>
    </location>
</feature>
<keyword evidence="6" id="KW-0862">Zinc</keyword>
<dbReference type="HOGENOM" id="CLU_103873_1_0_1"/>
<keyword evidence="10" id="KW-1185">Reference proteome</keyword>
<evidence type="ECO:0000256" key="3">
    <source>
        <dbReference type="ARBA" id="ARBA00022670"/>
    </source>
</evidence>
<keyword evidence="7" id="KW-0482">Metalloprotease</keyword>
<gene>
    <name evidence="9" type="ORF">M408DRAFT_81657</name>
</gene>
<reference evidence="10" key="2">
    <citation type="submission" date="2015-01" db="EMBL/GenBank/DDBJ databases">
        <title>Evolutionary Origins and Diversification of the Mycorrhizal Mutualists.</title>
        <authorList>
            <consortium name="DOE Joint Genome Institute"/>
            <consortium name="Mycorrhizal Genomics Consortium"/>
            <person name="Kohler A."/>
            <person name="Kuo A."/>
            <person name="Nagy L.G."/>
            <person name="Floudas D."/>
            <person name="Copeland A."/>
            <person name="Barry K.W."/>
            <person name="Cichocki N."/>
            <person name="Veneault-Fourrey C."/>
            <person name="LaButti K."/>
            <person name="Lindquist E.A."/>
            <person name="Lipzen A."/>
            <person name="Lundell T."/>
            <person name="Morin E."/>
            <person name="Murat C."/>
            <person name="Riley R."/>
            <person name="Ohm R."/>
            <person name="Sun H."/>
            <person name="Tunlid A."/>
            <person name="Henrissat B."/>
            <person name="Grigoriev I.V."/>
            <person name="Hibbett D.S."/>
            <person name="Martin F."/>
        </authorList>
    </citation>
    <scope>NUCLEOTIDE SEQUENCE [LARGE SCALE GENOMIC DNA]</scope>
    <source>
        <strain evidence="10">MAFF 305830</strain>
    </source>
</reference>
<dbReference type="AlphaFoldDB" id="A0A0C2WSZ9"/>
<comment type="similarity">
    <text evidence="2">Belongs to the peptidase M35 family.</text>
</comment>